<organism evidence="4 5">
    <name type="scientific">Lasiosphaeris hirsuta</name>
    <dbReference type="NCBI Taxonomy" id="260670"/>
    <lineage>
        <taxon>Eukaryota</taxon>
        <taxon>Fungi</taxon>
        <taxon>Dikarya</taxon>
        <taxon>Ascomycota</taxon>
        <taxon>Pezizomycotina</taxon>
        <taxon>Sordariomycetes</taxon>
        <taxon>Sordariomycetidae</taxon>
        <taxon>Sordariales</taxon>
        <taxon>Lasiosphaeriaceae</taxon>
        <taxon>Lasiosphaeris</taxon>
    </lineage>
</organism>
<evidence type="ECO:0000256" key="2">
    <source>
        <dbReference type="SAM" id="SignalP"/>
    </source>
</evidence>
<feature type="domain" description="FAS1" evidence="3">
    <location>
        <begin position="26"/>
        <end position="207"/>
    </location>
</feature>
<dbReference type="Proteomes" id="UP001172102">
    <property type="component" value="Unassembled WGS sequence"/>
</dbReference>
<dbReference type="PANTHER" id="PTHR10900:SF77">
    <property type="entry name" value="FI19380P1"/>
    <property type="match status" value="1"/>
</dbReference>
<dbReference type="Pfam" id="PF02469">
    <property type="entry name" value="Fasciclin"/>
    <property type="match status" value="2"/>
</dbReference>
<name>A0AA40B029_9PEZI</name>
<sequence length="420" mass="44627">MLRPLVAVSAAMSAFASAQVVDGPNVPTLKEALASQPNISTFWTLLQVSLAGLPPLVIRNGDRLRLDPTRNWTDQEQKNPAFFTYTDPKGKIVQSDVTIIVPIDSAFDKLGTGPWFGGRVEMWPYLKYHILPGYVSAGGIVKGDSISVPSELSSTKYTNVTDGQRVILTKMPSGQVVVTSGLSERGTIIVRDVPFNGGRLELVDSVLRIPERLDATAATTYPEMAEFLGALNATGLVGEFNARGNVTIFAPNNQAFQGLSRAFGGMNVDEFKRILRYHMAVESVTQSWDFLNGSTLFSVAAGERPRHLTFTKEAGAIYVNSARIVTGDILIANGVVHIIDNVLNPGAADARPDLTATTQTPVFLSPVGAPTATGDVVSTTSASQVPTTTPNKSVASTGSTKSAMAGMGLVLAFMAVVVVL</sequence>
<dbReference type="SMART" id="SM00554">
    <property type="entry name" value="FAS1"/>
    <property type="match status" value="2"/>
</dbReference>
<dbReference type="PANTHER" id="PTHR10900">
    <property type="entry name" value="PERIOSTIN-RELATED"/>
    <property type="match status" value="1"/>
</dbReference>
<feature type="compositionally biased region" description="Polar residues" evidence="1">
    <location>
        <begin position="376"/>
        <end position="399"/>
    </location>
</feature>
<proteinExistence type="predicted"/>
<keyword evidence="2" id="KW-0732">Signal</keyword>
<evidence type="ECO:0000313" key="4">
    <source>
        <dbReference type="EMBL" id="KAK0725171.1"/>
    </source>
</evidence>
<feature type="signal peptide" evidence="2">
    <location>
        <begin position="1"/>
        <end position="18"/>
    </location>
</feature>
<feature type="domain" description="FAS1" evidence="3">
    <location>
        <begin position="211"/>
        <end position="343"/>
    </location>
</feature>
<dbReference type="PROSITE" id="PS50213">
    <property type="entry name" value="FAS1"/>
    <property type="match status" value="2"/>
</dbReference>
<keyword evidence="5" id="KW-1185">Reference proteome</keyword>
<evidence type="ECO:0000256" key="1">
    <source>
        <dbReference type="SAM" id="MobiDB-lite"/>
    </source>
</evidence>
<dbReference type="SUPFAM" id="SSF82153">
    <property type="entry name" value="FAS1 domain"/>
    <property type="match status" value="2"/>
</dbReference>
<accession>A0AA40B029</accession>
<dbReference type="GO" id="GO:0031012">
    <property type="term" value="C:extracellular matrix"/>
    <property type="evidence" value="ECO:0007669"/>
    <property type="project" value="TreeGrafter"/>
</dbReference>
<protein>
    <submittedName>
        <fullName evidence="4">FAS1 domain-containing protein</fullName>
    </submittedName>
</protein>
<dbReference type="EMBL" id="JAUKUA010000002">
    <property type="protein sequence ID" value="KAK0725171.1"/>
    <property type="molecule type" value="Genomic_DNA"/>
</dbReference>
<dbReference type="InterPro" id="IPR050904">
    <property type="entry name" value="Adhesion/Biosynth-related"/>
</dbReference>
<evidence type="ECO:0000313" key="5">
    <source>
        <dbReference type="Proteomes" id="UP001172102"/>
    </source>
</evidence>
<comment type="caution">
    <text evidence="4">The sequence shown here is derived from an EMBL/GenBank/DDBJ whole genome shotgun (WGS) entry which is preliminary data.</text>
</comment>
<feature type="region of interest" description="Disordered" evidence="1">
    <location>
        <begin position="375"/>
        <end position="399"/>
    </location>
</feature>
<dbReference type="GO" id="GO:0007155">
    <property type="term" value="P:cell adhesion"/>
    <property type="evidence" value="ECO:0007669"/>
    <property type="project" value="TreeGrafter"/>
</dbReference>
<feature type="chain" id="PRO_5041319750" evidence="2">
    <location>
        <begin position="19"/>
        <end position="420"/>
    </location>
</feature>
<gene>
    <name evidence="4" type="ORF">B0H67DRAFT_569803</name>
</gene>
<dbReference type="GO" id="GO:0050839">
    <property type="term" value="F:cell adhesion molecule binding"/>
    <property type="evidence" value="ECO:0007669"/>
    <property type="project" value="TreeGrafter"/>
</dbReference>
<dbReference type="Gene3D" id="2.30.180.10">
    <property type="entry name" value="FAS1 domain"/>
    <property type="match status" value="2"/>
</dbReference>
<dbReference type="InterPro" id="IPR036378">
    <property type="entry name" value="FAS1_dom_sf"/>
</dbReference>
<dbReference type="AlphaFoldDB" id="A0AA40B029"/>
<dbReference type="GO" id="GO:0030198">
    <property type="term" value="P:extracellular matrix organization"/>
    <property type="evidence" value="ECO:0007669"/>
    <property type="project" value="TreeGrafter"/>
</dbReference>
<dbReference type="InterPro" id="IPR000782">
    <property type="entry name" value="FAS1_domain"/>
</dbReference>
<evidence type="ECO:0000259" key="3">
    <source>
        <dbReference type="PROSITE" id="PS50213"/>
    </source>
</evidence>
<reference evidence="4" key="1">
    <citation type="submission" date="2023-06" db="EMBL/GenBank/DDBJ databases">
        <title>Genome-scale phylogeny and comparative genomics of the fungal order Sordariales.</title>
        <authorList>
            <consortium name="Lawrence Berkeley National Laboratory"/>
            <person name="Hensen N."/>
            <person name="Bonometti L."/>
            <person name="Westerberg I."/>
            <person name="Brannstrom I.O."/>
            <person name="Guillou S."/>
            <person name="Cros-Aarteil S."/>
            <person name="Calhoun S."/>
            <person name="Haridas S."/>
            <person name="Kuo A."/>
            <person name="Mondo S."/>
            <person name="Pangilinan J."/>
            <person name="Riley R."/>
            <person name="Labutti K."/>
            <person name="Andreopoulos B."/>
            <person name="Lipzen A."/>
            <person name="Chen C."/>
            <person name="Yanf M."/>
            <person name="Daum C."/>
            <person name="Ng V."/>
            <person name="Clum A."/>
            <person name="Steindorff A."/>
            <person name="Ohm R."/>
            <person name="Martin F."/>
            <person name="Silar P."/>
            <person name="Natvig D."/>
            <person name="Lalanne C."/>
            <person name="Gautier V."/>
            <person name="Ament-Velasquez S.L."/>
            <person name="Kruys A."/>
            <person name="Hutchinson M.I."/>
            <person name="Powell A.J."/>
            <person name="Barry K."/>
            <person name="Miller A.N."/>
            <person name="Grigoriev I.V."/>
            <person name="Debuchy R."/>
            <person name="Gladieux P."/>
            <person name="Thoren M.H."/>
            <person name="Johannesson H."/>
        </authorList>
    </citation>
    <scope>NUCLEOTIDE SEQUENCE</scope>
    <source>
        <strain evidence="4">SMH4607-1</strain>
    </source>
</reference>